<comment type="caution">
    <text evidence="2">The sequence shown here is derived from an EMBL/GenBank/DDBJ whole genome shotgun (WGS) entry which is preliminary data.</text>
</comment>
<keyword evidence="3" id="KW-1185">Reference proteome</keyword>
<keyword evidence="1" id="KW-0732">Signal</keyword>
<dbReference type="EMBL" id="BSFI01000023">
    <property type="protein sequence ID" value="GLK69714.1"/>
    <property type="molecule type" value="Genomic_DNA"/>
</dbReference>
<feature type="chain" id="PRO_5040963366" description="DUF4838 domain-containing protein" evidence="1">
    <location>
        <begin position="27"/>
        <end position="843"/>
    </location>
</feature>
<evidence type="ECO:0000313" key="2">
    <source>
        <dbReference type="EMBL" id="GLK69714.1"/>
    </source>
</evidence>
<protein>
    <recommendedName>
        <fullName evidence="4">DUF4838 domain-containing protein</fullName>
    </recommendedName>
</protein>
<dbReference type="InterPro" id="IPR032287">
    <property type="entry name" value="DUF4838"/>
</dbReference>
<evidence type="ECO:0000256" key="1">
    <source>
        <dbReference type="SAM" id="SignalP"/>
    </source>
</evidence>
<dbReference type="Proteomes" id="UP001143372">
    <property type="component" value="Unassembled WGS sequence"/>
</dbReference>
<dbReference type="AlphaFoldDB" id="A0A9W6MWN0"/>
<reference evidence="2" key="1">
    <citation type="journal article" date="2014" name="Int. J. Syst. Evol. Microbiol.">
        <title>Complete genome sequence of Corynebacterium casei LMG S-19264T (=DSM 44701T), isolated from a smear-ripened cheese.</title>
        <authorList>
            <consortium name="US DOE Joint Genome Institute (JGI-PGF)"/>
            <person name="Walter F."/>
            <person name="Albersmeier A."/>
            <person name="Kalinowski J."/>
            <person name="Ruckert C."/>
        </authorList>
    </citation>
    <scope>NUCLEOTIDE SEQUENCE</scope>
    <source>
        <strain evidence="2">VKM B-2347</strain>
    </source>
</reference>
<dbReference type="RefSeq" id="WP_271169935.1">
    <property type="nucleotide sequence ID" value="NZ_BSFI01000023.1"/>
</dbReference>
<gene>
    <name evidence="2" type="ORF">GCM10008179_33520</name>
</gene>
<evidence type="ECO:0008006" key="4">
    <source>
        <dbReference type="Google" id="ProtNLM"/>
    </source>
</evidence>
<accession>A0A9W6MWN0</accession>
<dbReference type="Pfam" id="PF16126">
    <property type="entry name" value="DUF4838"/>
    <property type="match status" value="1"/>
</dbReference>
<name>A0A9W6MWN0_9HYPH</name>
<sequence>MLRFRPAAVAALALCLSLIVASPAAAGNYGGKIAAAADIAASPALAPAIADLKLHLSKMTSTPFEVVDQTAAPAVRLMIDPARRGGPVPDLDTFRIKGDDAALTISSGGPQGLSNGVYFYLEQLGVRWLMPGDDWIVTPRRADVTLTIDRTVTPSFAVRTYAGTGGFFSRRWSRNYAGSAAFRDATTDWKRRLRYGGSYQLGKAVGETFMADPKILPILEAHPDYLASVGGKSSPIYVTKSDGASGPNVTAKINAGNAEAVKLFCSWAIDRFRAARAGGDPATQRVMSVEPSDGFGYGDNAADLPGNGSGSDQSFFIANECAREVRKEFPGTSVILLAYAGHAEPPSFPLEPNVIVQVAPYAFQEVPPQKFIADWTRKANEMAIYDYWSIPDWARDEPSFNYLTLAERLRYWRASKIDGVAAETTFGLGAMGLGHYIAAHLMWDVDQDAGALIDDWFETAFGPARPPMRRMMDRWATSFTLTSLELGRTFQDLAEARRLAGADPAVGRRIDDFVAYAHYLRLRLELDGESDPAERTLKAHGIVQHLLDANGSMMMHTTRLVDLLARKYPTIYADFGATDRGLSGPGWLRVRPLDAADAERLLEDGLRRYPAQDVALRTYSGELQLAPSNGGFAPSPAMPVVGSIDFNLTVPAGRDRFRLSVSRRVASVITIFDTERREVDSRVVSKTPAGAPASDQELDFALDPGRYVVNIHPDGGRKAGYVTFRTEPGAAVTLRTFLSPKSAPSPRLYFFVPPGLKRLAIYYPLGVFEGVRGFNVFRPDGVPAPIDFQDGRRVLLIDVPHGADGKIWSLTRSVSPNEPFRMLNAPQAFSLSPNTLMIPRDAL</sequence>
<feature type="signal peptide" evidence="1">
    <location>
        <begin position="1"/>
        <end position="26"/>
    </location>
</feature>
<evidence type="ECO:0000313" key="3">
    <source>
        <dbReference type="Proteomes" id="UP001143372"/>
    </source>
</evidence>
<organism evidence="2 3">
    <name type="scientific">Hansschlegelia plantiphila</name>
    <dbReference type="NCBI Taxonomy" id="374655"/>
    <lineage>
        <taxon>Bacteria</taxon>
        <taxon>Pseudomonadati</taxon>
        <taxon>Pseudomonadota</taxon>
        <taxon>Alphaproteobacteria</taxon>
        <taxon>Hyphomicrobiales</taxon>
        <taxon>Methylopilaceae</taxon>
        <taxon>Hansschlegelia</taxon>
    </lineage>
</organism>
<reference evidence="2" key="2">
    <citation type="submission" date="2023-01" db="EMBL/GenBank/DDBJ databases">
        <authorList>
            <person name="Sun Q."/>
            <person name="Evtushenko L."/>
        </authorList>
    </citation>
    <scope>NUCLEOTIDE SEQUENCE</scope>
    <source>
        <strain evidence="2">VKM B-2347</strain>
    </source>
</reference>
<proteinExistence type="predicted"/>